<evidence type="ECO:0000256" key="2">
    <source>
        <dbReference type="ARBA" id="ARBA00011322"/>
    </source>
</evidence>
<proteinExistence type="inferred from homology"/>
<dbReference type="eggNOG" id="COG0420">
    <property type="taxonomic scope" value="Bacteria"/>
</dbReference>
<evidence type="ECO:0000256" key="3">
    <source>
        <dbReference type="ARBA" id="ARBA00013365"/>
    </source>
</evidence>
<keyword evidence="4 7" id="KW-0540">Nuclease</keyword>
<dbReference type="InterPro" id="IPR004593">
    <property type="entry name" value="SbcD"/>
</dbReference>
<accession>S9SCD8</accession>
<evidence type="ECO:0000259" key="8">
    <source>
        <dbReference type="Pfam" id="PF00149"/>
    </source>
</evidence>
<evidence type="ECO:0000313" key="10">
    <source>
        <dbReference type="EMBL" id="EPY02384.1"/>
    </source>
</evidence>
<dbReference type="PATRIC" id="fig|1316936.3.peg.1176"/>
<dbReference type="Pfam" id="PF12320">
    <property type="entry name" value="SbcD_C"/>
    <property type="match status" value="1"/>
</dbReference>
<dbReference type="EMBL" id="AQPH01000015">
    <property type="protein sequence ID" value="EPY02384.1"/>
    <property type="molecule type" value="Genomic_DNA"/>
</dbReference>
<keyword evidence="7" id="KW-0235">DNA replication</keyword>
<organism evidence="10 11">
    <name type="scientific">Magnetospirillum fulvum MGU-K5</name>
    <dbReference type="NCBI Taxonomy" id="1316936"/>
    <lineage>
        <taxon>Bacteria</taxon>
        <taxon>Pseudomonadati</taxon>
        <taxon>Pseudomonadota</taxon>
        <taxon>Alphaproteobacteria</taxon>
        <taxon>Rhodospirillales</taxon>
        <taxon>Rhodospirillaceae</taxon>
        <taxon>Magnetospirillum</taxon>
    </lineage>
</organism>
<comment type="similarity">
    <text evidence="1 7">Belongs to the SbcD family.</text>
</comment>
<reference evidence="10 11" key="1">
    <citation type="submission" date="2013-04" db="EMBL/GenBank/DDBJ databases">
        <authorList>
            <person name="Kuznetsov B."/>
            <person name="Ivanovsky R."/>
        </authorList>
    </citation>
    <scope>NUCLEOTIDE SEQUENCE [LARGE SCALE GENOMIC DNA]</scope>
    <source>
        <strain evidence="10 11">MGU-K5</strain>
    </source>
</reference>
<dbReference type="SUPFAM" id="SSF56300">
    <property type="entry name" value="Metallo-dependent phosphatases"/>
    <property type="match status" value="1"/>
</dbReference>
<sequence length="412" mass="44737">MRFFHTADWHLGQDFHDIPREAEHQAFLDWLADQLVTQDADALLVTGDIYDSQNPPIGAQRQLYRFIAEVRNRKPDLDIVLIGGNHDSAGRLEAPGPLLDPFGVRVIGSLPRIAGGGLDFDRLTVPLHDSDGTVAALVAAVPFLRLPDLPPAPDDCDDPLIWGVREVYHEALAGVAARLEPGQALIATGHCYMTGSELSDLSERRILGGNQHALPVDLFPTDLAYVALGHLHKAQCVGGRAEVRYSGSPLPLSVVERDYRHQVVMVDLDDGAAKVTPLIVPRTVDIVRVPSRGAALVEDALAALRALVADPAQPRELWPYLDIVIAADGPLPSLRRDVDEAIAGKGLRLARLKVETQAAASNGAAPPPDLETMVPEEVFVRCWQRTYCDAPPEATLDAFRELLESLESGEPT</sequence>
<gene>
    <name evidence="7" type="primary">sbcD</name>
    <name evidence="10" type="ORF">K678_05873</name>
</gene>
<dbReference type="Gene3D" id="3.60.21.10">
    <property type="match status" value="1"/>
</dbReference>
<dbReference type="NCBIfam" id="TIGR00619">
    <property type="entry name" value="sbcd"/>
    <property type="match status" value="1"/>
</dbReference>
<dbReference type="RefSeq" id="WP_021131530.1">
    <property type="nucleotide sequence ID" value="NZ_AQPH01000015.1"/>
</dbReference>
<evidence type="ECO:0000256" key="6">
    <source>
        <dbReference type="ARBA" id="ARBA00022839"/>
    </source>
</evidence>
<dbReference type="PANTHER" id="PTHR30337">
    <property type="entry name" value="COMPONENT OF ATP-DEPENDENT DSDNA EXONUCLEASE"/>
    <property type="match status" value="1"/>
</dbReference>
<dbReference type="Pfam" id="PF00149">
    <property type="entry name" value="Metallophos"/>
    <property type="match status" value="1"/>
</dbReference>
<dbReference type="GO" id="GO:0006260">
    <property type="term" value="P:DNA replication"/>
    <property type="evidence" value="ECO:0007669"/>
    <property type="project" value="UniProtKB-KW"/>
</dbReference>
<dbReference type="InterPro" id="IPR029052">
    <property type="entry name" value="Metallo-depent_PP-like"/>
</dbReference>
<keyword evidence="7" id="KW-0233">DNA recombination</keyword>
<dbReference type="CDD" id="cd00840">
    <property type="entry name" value="MPP_Mre11_N"/>
    <property type="match status" value="1"/>
</dbReference>
<keyword evidence="7" id="KW-0255">Endonuclease</keyword>
<comment type="function">
    <text evidence="7">SbcCD cleaves DNA hairpin structures. These structures can inhibit DNA replication and are intermediates in certain DNA recombination reactions. The complex acts as a 3'-&gt;5' double strand exonuclease that can open hairpins. It also has a 5' single-strand endonuclease activity.</text>
</comment>
<evidence type="ECO:0000256" key="5">
    <source>
        <dbReference type="ARBA" id="ARBA00022801"/>
    </source>
</evidence>
<evidence type="ECO:0000313" key="11">
    <source>
        <dbReference type="Proteomes" id="UP000015350"/>
    </source>
</evidence>
<dbReference type="InterPro" id="IPR050535">
    <property type="entry name" value="DNA_Repair-Maintenance_Comp"/>
</dbReference>
<dbReference type="OrthoDB" id="9773856at2"/>
<keyword evidence="5 7" id="KW-0378">Hydrolase</keyword>
<name>S9SCD8_MAGFU</name>
<dbReference type="InterPro" id="IPR004843">
    <property type="entry name" value="Calcineurin-like_PHP"/>
</dbReference>
<feature type="domain" description="Nuclease SbcCD subunit D C-terminal" evidence="9">
    <location>
        <begin position="283"/>
        <end position="386"/>
    </location>
</feature>
<dbReference type="GO" id="GO:0004519">
    <property type="term" value="F:endonuclease activity"/>
    <property type="evidence" value="ECO:0007669"/>
    <property type="project" value="UniProtKB-KW"/>
</dbReference>
<comment type="caution">
    <text evidence="10">The sequence shown here is derived from an EMBL/GenBank/DDBJ whole genome shotgun (WGS) entry which is preliminary data.</text>
</comment>
<dbReference type="AlphaFoldDB" id="S9SCD8"/>
<evidence type="ECO:0000259" key="9">
    <source>
        <dbReference type="Pfam" id="PF12320"/>
    </source>
</evidence>
<dbReference type="GO" id="GO:0006310">
    <property type="term" value="P:DNA recombination"/>
    <property type="evidence" value="ECO:0007669"/>
    <property type="project" value="UniProtKB-KW"/>
</dbReference>
<feature type="domain" description="Calcineurin-like phosphoesterase" evidence="8">
    <location>
        <begin position="1"/>
        <end position="233"/>
    </location>
</feature>
<dbReference type="PANTHER" id="PTHR30337:SF0">
    <property type="entry name" value="NUCLEASE SBCCD SUBUNIT D"/>
    <property type="match status" value="1"/>
</dbReference>
<dbReference type="Proteomes" id="UP000015350">
    <property type="component" value="Unassembled WGS sequence"/>
</dbReference>
<dbReference type="STRING" id="1316936.K678_05873"/>
<keyword evidence="6 7" id="KW-0269">Exonuclease</keyword>
<evidence type="ECO:0000256" key="7">
    <source>
        <dbReference type="RuleBase" id="RU363069"/>
    </source>
</evidence>
<dbReference type="GO" id="GO:0008408">
    <property type="term" value="F:3'-5' exonuclease activity"/>
    <property type="evidence" value="ECO:0007669"/>
    <property type="project" value="InterPro"/>
</dbReference>
<evidence type="ECO:0000256" key="1">
    <source>
        <dbReference type="ARBA" id="ARBA00010555"/>
    </source>
</evidence>
<dbReference type="InterPro" id="IPR026843">
    <property type="entry name" value="SbcD_C"/>
</dbReference>
<evidence type="ECO:0000256" key="4">
    <source>
        <dbReference type="ARBA" id="ARBA00022722"/>
    </source>
</evidence>
<comment type="subunit">
    <text evidence="2 7">Heterodimer of SbcC and SbcD.</text>
</comment>
<protein>
    <recommendedName>
        <fullName evidence="3 7">Nuclease SbcCD subunit D</fullName>
    </recommendedName>
</protein>
<dbReference type="InterPro" id="IPR041796">
    <property type="entry name" value="Mre11_N"/>
</dbReference>